<feature type="domain" description="Pyrrolo-quinoline quinone repeat" evidence="1">
    <location>
        <begin position="85"/>
        <end position="294"/>
    </location>
</feature>
<proteinExistence type="predicted"/>
<reference evidence="2 3" key="1">
    <citation type="submission" date="2014-07" db="EMBL/GenBank/DDBJ databases">
        <title>Draft Genome Sequence of Gephyronic Acid Producer, Cystobacter violaceus Strain Cb vi76.</title>
        <authorList>
            <person name="Stevens D.C."/>
            <person name="Young J."/>
            <person name="Carmichael R."/>
            <person name="Tan J."/>
            <person name="Taylor R.E."/>
        </authorList>
    </citation>
    <scope>NUCLEOTIDE SEQUENCE [LARGE SCALE GENOMIC DNA]</scope>
    <source>
        <strain evidence="2 3">Cb vi76</strain>
    </source>
</reference>
<dbReference type="InterPro" id="IPR002372">
    <property type="entry name" value="PQQ_rpt_dom"/>
</dbReference>
<dbReference type="InterPro" id="IPR011047">
    <property type="entry name" value="Quinoprotein_ADH-like_sf"/>
</dbReference>
<protein>
    <submittedName>
        <fullName evidence="2">Dehydrogenase</fullName>
    </submittedName>
</protein>
<evidence type="ECO:0000259" key="1">
    <source>
        <dbReference type="Pfam" id="PF13360"/>
    </source>
</evidence>
<organism evidence="2 3">
    <name type="scientific">Archangium violaceum Cb vi76</name>
    <dbReference type="NCBI Taxonomy" id="1406225"/>
    <lineage>
        <taxon>Bacteria</taxon>
        <taxon>Pseudomonadati</taxon>
        <taxon>Myxococcota</taxon>
        <taxon>Myxococcia</taxon>
        <taxon>Myxococcales</taxon>
        <taxon>Cystobacterineae</taxon>
        <taxon>Archangiaceae</taxon>
        <taxon>Archangium</taxon>
    </lineage>
</organism>
<gene>
    <name evidence="2" type="ORF">Q664_06575</name>
</gene>
<dbReference type="Proteomes" id="UP000028547">
    <property type="component" value="Unassembled WGS sequence"/>
</dbReference>
<evidence type="ECO:0000313" key="2">
    <source>
        <dbReference type="EMBL" id="KFA93832.1"/>
    </source>
</evidence>
<dbReference type="InterPro" id="IPR015943">
    <property type="entry name" value="WD40/YVTN_repeat-like_dom_sf"/>
</dbReference>
<dbReference type="EMBL" id="JPMI01000036">
    <property type="protein sequence ID" value="KFA93832.1"/>
    <property type="molecule type" value="Genomic_DNA"/>
</dbReference>
<dbReference type="Gene3D" id="2.130.10.10">
    <property type="entry name" value="YVTN repeat-like/Quinoprotein amine dehydrogenase"/>
    <property type="match status" value="2"/>
</dbReference>
<dbReference type="Pfam" id="PF13360">
    <property type="entry name" value="PQQ_2"/>
    <property type="match status" value="1"/>
</dbReference>
<name>A0A084SZE7_9BACT</name>
<dbReference type="InterPro" id="IPR018391">
    <property type="entry name" value="PQQ_b-propeller_rpt"/>
</dbReference>
<dbReference type="PANTHER" id="PTHR34512:SF30">
    <property type="entry name" value="OUTER MEMBRANE PROTEIN ASSEMBLY FACTOR BAMB"/>
    <property type="match status" value="1"/>
</dbReference>
<accession>A0A084SZE7</accession>
<dbReference type="SMART" id="SM00564">
    <property type="entry name" value="PQQ"/>
    <property type="match status" value="7"/>
</dbReference>
<sequence>MTMRTASGWKRWVGGLAAAGLLGACTTVPVYGNPVTAAPVQPPHHFFTVDWWRQLVSPTLLEYAPREHAQPAYDAKNERVLTLTRDGLVRSFDPEGTEFWHYTVGNRFYAGATVDDGIAYVPGTDGALHALDAKTGALKWKYAAGEALATAPVLAGDLVLVASQSDTLFAVKRATGELAWLYRRDPPAGFTIHRASTPAVRGQTAWVGFSDGSLVSLDLDDGGVRWEKVLAPGGATQFVDVDTSPVLDESGHVYAASYAGGLYALDAETGDVVWNSVAQGITSLLLHGNVLVATGDDRLDAYLADSGKLLWSQTLEERAGLEPVLVKGMLLVPAQRSLLFVDPRTGQSRLAWNPGEGISAPPRVVGGKVYVLSNNGYLYSLRLDGRSG</sequence>
<dbReference type="SUPFAM" id="SSF50998">
    <property type="entry name" value="Quinoprotein alcohol dehydrogenase-like"/>
    <property type="match status" value="1"/>
</dbReference>
<dbReference type="PANTHER" id="PTHR34512">
    <property type="entry name" value="CELL SURFACE PROTEIN"/>
    <property type="match status" value="1"/>
</dbReference>
<dbReference type="PROSITE" id="PS51257">
    <property type="entry name" value="PROKAR_LIPOPROTEIN"/>
    <property type="match status" value="1"/>
</dbReference>
<evidence type="ECO:0000313" key="3">
    <source>
        <dbReference type="Proteomes" id="UP000028547"/>
    </source>
</evidence>
<comment type="caution">
    <text evidence="2">The sequence shown here is derived from an EMBL/GenBank/DDBJ whole genome shotgun (WGS) entry which is preliminary data.</text>
</comment>
<dbReference type="AlphaFoldDB" id="A0A084SZE7"/>